<reference evidence="3" key="1">
    <citation type="journal article" date="2019" name="Int. J. Syst. Evol. Microbiol.">
        <title>The Global Catalogue of Microorganisms (GCM) 10K type strain sequencing project: providing services to taxonomists for standard genome sequencing and annotation.</title>
        <authorList>
            <consortium name="The Broad Institute Genomics Platform"/>
            <consortium name="The Broad Institute Genome Sequencing Center for Infectious Disease"/>
            <person name="Wu L."/>
            <person name="Ma J."/>
        </authorList>
    </citation>
    <scope>NUCLEOTIDE SEQUENCE [LARGE SCALE GENOMIC DNA]</scope>
    <source>
        <strain evidence="3">CCUG 62974</strain>
    </source>
</reference>
<organism evidence="2 3">
    <name type="scientific">Streptosporangium algeriense</name>
    <dbReference type="NCBI Taxonomy" id="1682748"/>
    <lineage>
        <taxon>Bacteria</taxon>
        <taxon>Bacillati</taxon>
        <taxon>Actinomycetota</taxon>
        <taxon>Actinomycetes</taxon>
        <taxon>Streptosporangiales</taxon>
        <taxon>Streptosporangiaceae</taxon>
        <taxon>Streptosporangium</taxon>
    </lineage>
</organism>
<proteinExistence type="predicted"/>
<keyword evidence="1" id="KW-1133">Transmembrane helix</keyword>
<dbReference type="Pfam" id="PF10825">
    <property type="entry name" value="DUF2752"/>
    <property type="match status" value="1"/>
</dbReference>
<feature type="non-terminal residue" evidence="2">
    <location>
        <position position="1"/>
    </location>
</feature>
<evidence type="ECO:0000313" key="2">
    <source>
        <dbReference type="EMBL" id="MFD0891365.1"/>
    </source>
</evidence>
<dbReference type="InterPro" id="IPR021215">
    <property type="entry name" value="DUF2752"/>
</dbReference>
<dbReference type="EMBL" id="JBHTHX010003115">
    <property type="protein sequence ID" value="MFD0891365.1"/>
    <property type="molecule type" value="Genomic_DNA"/>
</dbReference>
<accession>A0ABW3E8Z4</accession>
<keyword evidence="3" id="KW-1185">Reference proteome</keyword>
<feature type="transmembrane region" description="Helical" evidence="1">
    <location>
        <begin position="91"/>
        <end position="110"/>
    </location>
</feature>
<protein>
    <submittedName>
        <fullName evidence="2">DUF2752 domain-containing protein</fullName>
    </submittedName>
</protein>
<dbReference type="Proteomes" id="UP001597024">
    <property type="component" value="Unassembled WGS sequence"/>
</dbReference>
<evidence type="ECO:0000256" key="1">
    <source>
        <dbReference type="SAM" id="Phobius"/>
    </source>
</evidence>
<keyword evidence="1" id="KW-0812">Transmembrane</keyword>
<feature type="transmembrane region" description="Helical" evidence="1">
    <location>
        <begin position="58"/>
        <end position="79"/>
    </location>
</feature>
<sequence length="121" mass="12874">VAVAACAGTLLVGLVDPGEPGHYPACPFLTLTGLYCPGCGGLRAVHALTRGDPAAALGFNPLVVVMIPVAVLLWGRWALFSWQGRQDVGKAINPVYIWAFLGLMIVFWIVRNVPFGEFLAP</sequence>
<keyword evidence="1" id="KW-0472">Membrane</keyword>
<name>A0ABW3E8Z4_9ACTN</name>
<comment type="caution">
    <text evidence="2">The sequence shown here is derived from an EMBL/GenBank/DDBJ whole genome shotgun (WGS) entry which is preliminary data.</text>
</comment>
<gene>
    <name evidence="2" type="ORF">ACFQ08_43025</name>
</gene>
<evidence type="ECO:0000313" key="3">
    <source>
        <dbReference type="Proteomes" id="UP001597024"/>
    </source>
</evidence>